<proteinExistence type="predicted"/>
<protein>
    <submittedName>
        <fullName evidence="1">Uncharacterized protein</fullName>
    </submittedName>
</protein>
<name>C8N968_CARH6</name>
<dbReference type="HOGENOM" id="CLU_1774021_0_0_6"/>
<comment type="caution">
    <text evidence="1">The sequence shown here is derived from an EMBL/GenBank/DDBJ whole genome shotgun (WGS) entry which is preliminary data.</text>
</comment>
<dbReference type="Proteomes" id="UP000004870">
    <property type="component" value="Unassembled WGS sequence"/>
</dbReference>
<reference evidence="1 2" key="1">
    <citation type="submission" date="2009-08" db="EMBL/GenBank/DDBJ databases">
        <authorList>
            <person name="Qin X."/>
            <person name="Bachman B."/>
            <person name="Battles P."/>
            <person name="Bell A."/>
            <person name="Bess C."/>
            <person name="Bickham C."/>
            <person name="Chaboub L."/>
            <person name="Chen D."/>
            <person name="Coyle M."/>
            <person name="Deiros D.R."/>
            <person name="Dinh H."/>
            <person name="Forbes L."/>
            <person name="Fowler G."/>
            <person name="Francisco L."/>
            <person name="Fu Q."/>
            <person name="Gubbala S."/>
            <person name="Hale W."/>
            <person name="Han Y."/>
            <person name="Hemphill L."/>
            <person name="Highlander S.K."/>
            <person name="Hirani K."/>
            <person name="Hogues M."/>
            <person name="Jackson L."/>
            <person name="Jakkamsetti A."/>
            <person name="Javaid M."/>
            <person name="Jiang H."/>
            <person name="Korchina V."/>
            <person name="Kovar C."/>
            <person name="Lara F."/>
            <person name="Lee S."/>
            <person name="Mata R."/>
            <person name="Mathew T."/>
            <person name="Moen C."/>
            <person name="Morales K."/>
            <person name="Munidasa M."/>
            <person name="Nazareth L."/>
            <person name="Ngo R."/>
            <person name="Nguyen L."/>
            <person name="Okwuonu G."/>
            <person name="Ongeri F."/>
            <person name="Patil S."/>
            <person name="Petrosino J."/>
            <person name="Pham C."/>
            <person name="Pham P."/>
            <person name="Pu L.-L."/>
            <person name="Puazo M."/>
            <person name="Raj R."/>
            <person name="Reid J."/>
            <person name="Rouhana J."/>
            <person name="Saada N."/>
            <person name="Shang Y."/>
            <person name="Simmons D."/>
            <person name="Thornton R."/>
            <person name="Warren J."/>
            <person name="Weissenberger G."/>
            <person name="Zhang J."/>
            <person name="Zhang L."/>
            <person name="Zhou C."/>
            <person name="Zhu D."/>
            <person name="Muzny D."/>
            <person name="Worley K."/>
            <person name="Gibbs R."/>
        </authorList>
    </citation>
    <scope>NUCLEOTIDE SEQUENCE [LARGE SCALE GENOMIC DNA]</scope>
    <source>
        <strain evidence="2">ATCC 15826 / DSM 8339 / NCTC 10426 / 6573</strain>
    </source>
</reference>
<evidence type="ECO:0000313" key="2">
    <source>
        <dbReference type="Proteomes" id="UP000004870"/>
    </source>
</evidence>
<evidence type="ECO:0000313" key="1">
    <source>
        <dbReference type="EMBL" id="EEV88845.1"/>
    </source>
</evidence>
<dbReference type="AlphaFoldDB" id="C8N968"/>
<gene>
    <name evidence="1" type="ORF">HMPREF0198_1046</name>
</gene>
<sequence length="146" mass="15873">MRHGPAIPLLIAYVSWREWPSEDAVQRDFAAVVCFADADFAQVAFADARARLEDGEVLFEFFHGVVGFVGDGDDRGFVVVGSDLSQIEVFAEAEIRGVDAGVFVAQIQDGAHGFLRCLKGICILRLQARVVMDFCQVRGGCAGFSL</sequence>
<keyword evidence="2" id="KW-1185">Reference proteome</keyword>
<accession>C8N968</accession>
<dbReference type="EMBL" id="ACKY01000053">
    <property type="protein sequence ID" value="EEV88845.1"/>
    <property type="molecule type" value="Genomic_DNA"/>
</dbReference>
<organism evidence="1 2">
    <name type="scientific">Cardiobacterium hominis (strain ATCC 15826 / DSM 8339 / NCTC 10426 / 6573)</name>
    <dbReference type="NCBI Taxonomy" id="638300"/>
    <lineage>
        <taxon>Bacteria</taxon>
        <taxon>Pseudomonadati</taxon>
        <taxon>Pseudomonadota</taxon>
        <taxon>Gammaproteobacteria</taxon>
        <taxon>Cardiobacteriales</taxon>
        <taxon>Cardiobacteriaceae</taxon>
        <taxon>Cardiobacterium</taxon>
    </lineage>
</organism>